<sequence length="112" mass="13052">MQNKNDKDIVWLSGEVKTPPFSLEARLEAGYLLRRLQKGESLSLPHSRPMPSIGARCQELRVNDQDKTWRIIYRIDEDAIIILEVFAKKTNQTPKEAIERCQKRLKLYDAIN</sequence>
<reference evidence="1 2" key="1">
    <citation type="submission" date="2018-11" db="EMBL/GenBank/DDBJ databases">
        <title>Complete genome sequence of Microcystis aeruginosa NIES-102.</title>
        <authorList>
            <person name="Yamaguchi H."/>
            <person name="Suzuki S."/>
            <person name="Kawachi M."/>
        </authorList>
    </citation>
    <scope>NUCLEOTIDE SEQUENCE [LARGE SCALE GENOMIC DNA]</scope>
    <source>
        <strain evidence="1 2">NIES-102</strain>
    </source>
</reference>
<gene>
    <name evidence="1" type="ORF">myaer102_09460</name>
</gene>
<dbReference type="RefSeq" id="WP_012266311.1">
    <property type="nucleotide sequence ID" value="NZ_AP019314.1"/>
</dbReference>
<evidence type="ECO:0000313" key="2">
    <source>
        <dbReference type="Proteomes" id="UP000278152"/>
    </source>
</evidence>
<dbReference type="KEGG" id="mvz:myaer102_09460"/>
<name>A0A3G9JEY9_MICVR</name>
<evidence type="ECO:0000313" key="1">
    <source>
        <dbReference type="EMBL" id="BBH38448.1"/>
    </source>
</evidence>
<dbReference type="Proteomes" id="UP000278152">
    <property type="component" value="Chromosome"/>
</dbReference>
<accession>A0A3G9JEY9</accession>
<protein>
    <submittedName>
        <fullName evidence="1">Transposase</fullName>
    </submittedName>
</protein>
<dbReference type="Pfam" id="PF05973">
    <property type="entry name" value="Gp49"/>
    <property type="match status" value="1"/>
</dbReference>
<organism evidence="1 2">
    <name type="scientific">Microcystis viridis NIES-102</name>
    <dbReference type="NCBI Taxonomy" id="213615"/>
    <lineage>
        <taxon>Bacteria</taxon>
        <taxon>Bacillati</taxon>
        <taxon>Cyanobacteriota</taxon>
        <taxon>Cyanophyceae</taxon>
        <taxon>Oscillatoriophycideae</taxon>
        <taxon>Chroococcales</taxon>
        <taxon>Microcystaceae</taxon>
        <taxon>Microcystis</taxon>
    </lineage>
</organism>
<dbReference type="InterPro" id="IPR009241">
    <property type="entry name" value="HigB-like"/>
</dbReference>
<proteinExistence type="predicted"/>
<dbReference type="EMBL" id="AP019314">
    <property type="protein sequence ID" value="BBH38448.1"/>
    <property type="molecule type" value="Genomic_DNA"/>
</dbReference>
<dbReference type="AlphaFoldDB" id="A0A3G9JEY9"/>